<dbReference type="InterPro" id="IPR019479">
    <property type="entry name" value="Peroxiredoxin_C"/>
</dbReference>
<feature type="transmembrane region" description="Helical" evidence="11">
    <location>
        <begin position="34"/>
        <end position="55"/>
    </location>
</feature>
<dbReference type="PANTHER" id="PTHR10681:SF171">
    <property type="entry name" value="PEROXIREDOXIN 4"/>
    <property type="match status" value="1"/>
</dbReference>
<evidence type="ECO:0000256" key="8">
    <source>
        <dbReference type="ARBA" id="ARBA00049091"/>
    </source>
</evidence>
<evidence type="ECO:0000256" key="7">
    <source>
        <dbReference type="ARBA" id="ARBA00023284"/>
    </source>
</evidence>
<evidence type="ECO:0000256" key="11">
    <source>
        <dbReference type="SAM" id="Phobius"/>
    </source>
</evidence>
<keyword evidence="14" id="KW-1185">Reference proteome</keyword>
<evidence type="ECO:0000259" key="12">
    <source>
        <dbReference type="PROSITE" id="PS51352"/>
    </source>
</evidence>
<dbReference type="EMBL" id="JAWIZZ010000051">
    <property type="protein sequence ID" value="KAK5778794.1"/>
    <property type="molecule type" value="Genomic_DNA"/>
</dbReference>
<evidence type="ECO:0000256" key="3">
    <source>
        <dbReference type="ARBA" id="ARBA00022559"/>
    </source>
</evidence>
<sequence length="199" mass="21880">MVAQVQKVAPAFKKTAVIDGVFEEVSLEQYKGKYVVLAFVPMAFTFVCPTEIIAFSKAAKRFRDIGAEVLFASTDSEFTLLAWTNLDQANGGLGPIDIPLIADTNHTLSRDYGVLIEEEGVALRGLFVIDGKGVVRHITINDLPVGRNVEEALRIVEGFQWVDKNGTVLPCNWTPGSATIKPTVEDSKEYFKKTANEKN</sequence>
<feature type="domain" description="Thioredoxin" evidence="12">
    <location>
        <begin position="3"/>
        <end position="161"/>
    </location>
</feature>
<dbReference type="GO" id="GO:0050821">
    <property type="term" value="P:protein stabilization"/>
    <property type="evidence" value="ECO:0007669"/>
    <property type="project" value="UniProtKB-ARBA"/>
</dbReference>
<dbReference type="InterPro" id="IPR013766">
    <property type="entry name" value="Thioredoxin_domain"/>
</dbReference>
<evidence type="ECO:0000256" key="4">
    <source>
        <dbReference type="ARBA" id="ARBA00022862"/>
    </source>
</evidence>
<dbReference type="EC" id="1.11.1.24" evidence="2"/>
<dbReference type="GO" id="GO:0034599">
    <property type="term" value="P:cellular response to oxidative stress"/>
    <property type="evidence" value="ECO:0007669"/>
    <property type="project" value="UniProtKB-ARBA"/>
</dbReference>
<dbReference type="GO" id="GO:0034605">
    <property type="term" value="P:cellular response to heat"/>
    <property type="evidence" value="ECO:0007669"/>
    <property type="project" value="UniProtKB-ARBA"/>
</dbReference>
<keyword evidence="11" id="KW-0472">Membrane</keyword>
<protein>
    <recommendedName>
        <fullName evidence="2">thioredoxin-dependent peroxiredoxin</fullName>
        <ecNumber evidence="2">1.11.1.24</ecNumber>
    </recommendedName>
</protein>
<dbReference type="GO" id="GO:0042744">
    <property type="term" value="P:hydrogen peroxide catabolic process"/>
    <property type="evidence" value="ECO:0007669"/>
    <property type="project" value="TreeGrafter"/>
</dbReference>
<dbReference type="CDD" id="cd03015">
    <property type="entry name" value="PRX_Typ2cys"/>
    <property type="match status" value="1"/>
</dbReference>
<dbReference type="InterPro" id="IPR036249">
    <property type="entry name" value="Thioredoxin-like_sf"/>
</dbReference>
<dbReference type="GO" id="GO:0005829">
    <property type="term" value="C:cytosol"/>
    <property type="evidence" value="ECO:0007669"/>
    <property type="project" value="TreeGrafter"/>
</dbReference>
<accession>A0AAN7WIE5</accession>
<dbReference type="GO" id="GO:0008379">
    <property type="term" value="F:thioredoxin peroxidase activity"/>
    <property type="evidence" value="ECO:0007669"/>
    <property type="project" value="TreeGrafter"/>
</dbReference>
<organism evidence="13 14">
    <name type="scientific">Arxiozyma heterogenica</name>
    <dbReference type="NCBI Taxonomy" id="278026"/>
    <lineage>
        <taxon>Eukaryota</taxon>
        <taxon>Fungi</taxon>
        <taxon>Dikarya</taxon>
        <taxon>Ascomycota</taxon>
        <taxon>Saccharomycotina</taxon>
        <taxon>Saccharomycetes</taxon>
        <taxon>Saccharomycetales</taxon>
        <taxon>Saccharomycetaceae</taxon>
        <taxon>Arxiozyma</taxon>
    </lineage>
</organism>
<gene>
    <name evidence="13" type="ORF">RI543_003717</name>
</gene>
<reference evidence="14" key="1">
    <citation type="submission" date="2023-07" db="EMBL/GenBank/DDBJ databases">
        <title>A draft genome of Kazachstania heterogenica Y-27499.</title>
        <authorList>
            <person name="Donic C."/>
            <person name="Kralova J.S."/>
            <person name="Fidel L."/>
            <person name="Ben-Dor S."/>
            <person name="Jung S."/>
        </authorList>
    </citation>
    <scope>NUCLEOTIDE SEQUENCE [LARGE SCALE GENOMIC DNA]</scope>
    <source>
        <strain evidence="14">Y27499</strain>
    </source>
</reference>
<comment type="similarity">
    <text evidence="1">Belongs to the peroxiredoxin family. AhpC/Prx1 subfamily.</text>
</comment>
<keyword evidence="11" id="KW-1133">Transmembrane helix</keyword>
<dbReference type="SUPFAM" id="SSF52833">
    <property type="entry name" value="Thioredoxin-like"/>
    <property type="match status" value="1"/>
</dbReference>
<dbReference type="AlphaFoldDB" id="A0AAN7WIE5"/>
<dbReference type="PIRSF" id="PIRSF000239">
    <property type="entry name" value="AHPC"/>
    <property type="match status" value="1"/>
</dbReference>
<dbReference type="InterPro" id="IPR050217">
    <property type="entry name" value="Peroxiredoxin"/>
</dbReference>
<evidence type="ECO:0000256" key="5">
    <source>
        <dbReference type="ARBA" id="ARBA00023002"/>
    </source>
</evidence>
<dbReference type="InterPro" id="IPR024706">
    <property type="entry name" value="Peroxiredoxin_AhpC-typ"/>
</dbReference>
<evidence type="ECO:0000313" key="14">
    <source>
        <dbReference type="Proteomes" id="UP001306508"/>
    </source>
</evidence>
<dbReference type="FunFam" id="3.40.30.10:FF:000003">
    <property type="entry name" value="Peroxiredoxin 1"/>
    <property type="match status" value="1"/>
</dbReference>
<keyword evidence="5 9" id="KW-0560">Oxidoreductase</keyword>
<feature type="active site" description="Cysteine sulfenic acid (-SOH) intermediate; for peroxidase activity" evidence="10">
    <location>
        <position position="48"/>
    </location>
</feature>
<comment type="catalytic activity">
    <reaction evidence="8">
        <text>a hydroperoxide + [thioredoxin]-dithiol = an alcohol + [thioredoxin]-disulfide + H2O</text>
        <dbReference type="Rhea" id="RHEA:62620"/>
        <dbReference type="Rhea" id="RHEA-COMP:10698"/>
        <dbReference type="Rhea" id="RHEA-COMP:10700"/>
        <dbReference type="ChEBI" id="CHEBI:15377"/>
        <dbReference type="ChEBI" id="CHEBI:29950"/>
        <dbReference type="ChEBI" id="CHEBI:30879"/>
        <dbReference type="ChEBI" id="CHEBI:35924"/>
        <dbReference type="ChEBI" id="CHEBI:50058"/>
        <dbReference type="EC" id="1.11.1.24"/>
    </reaction>
</comment>
<evidence type="ECO:0000256" key="10">
    <source>
        <dbReference type="PIRSR" id="PIRSR000239-1"/>
    </source>
</evidence>
<name>A0AAN7WIE5_9SACH</name>
<evidence type="ECO:0000256" key="2">
    <source>
        <dbReference type="ARBA" id="ARBA00013017"/>
    </source>
</evidence>
<evidence type="ECO:0000256" key="1">
    <source>
        <dbReference type="ARBA" id="ARBA00009796"/>
    </source>
</evidence>
<comment type="function">
    <text evidence="9">Thiol-specific peroxidase that catalyzes the reduction of hydrogen peroxide and organic hydroperoxides to water and alcohols, respectively.</text>
</comment>
<evidence type="ECO:0000256" key="6">
    <source>
        <dbReference type="ARBA" id="ARBA00023157"/>
    </source>
</evidence>
<keyword evidence="6" id="KW-1015">Disulfide bond</keyword>
<dbReference type="GO" id="GO:0045454">
    <property type="term" value="P:cell redox homeostasis"/>
    <property type="evidence" value="ECO:0007669"/>
    <property type="project" value="TreeGrafter"/>
</dbReference>
<dbReference type="Pfam" id="PF10417">
    <property type="entry name" value="1-cysPrx_C"/>
    <property type="match status" value="1"/>
</dbReference>
<dbReference type="Gene3D" id="3.40.30.10">
    <property type="entry name" value="Glutaredoxin"/>
    <property type="match status" value="1"/>
</dbReference>
<keyword evidence="11" id="KW-0812">Transmembrane</keyword>
<dbReference type="PANTHER" id="PTHR10681">
    <property type="entry name" value="THIOREDOXIN PEROXIDASE"/>
    <property type="match status" value="1"/>
</dbReference>
<evidence type="ECO:0000256" key="9">
    <source>
        <dbReference type="PIRNR" id="PIRNR000239"/>
    </source>
</evidence>
<keyword evidence="4 9" id="KW-0049">Antioxidant</keyword>
<keyword evidence="7 9" id="KW-0676">Redox-active center</keyword>
<dbReference type="Pfam" id="PF00578">
    <property type="entry name" value="AhpC-TSA"/>
    <property type="match status" value="1"/>
</dbReference>
<proteinExistence type="inferred from homology"/>
<dbReference type="PROSITE" id="PS51352">
    <property type="entry name" value="THIOREDOXIN_2"/>
    <property type="match status" value="1"/>
</dbReference>
<comment type="caution">
    <text evidence="13">The sequence shown here is derived from an EMBL/GenBank/DDBJ whole genome shotgun (WGS) entry which is preliminary data.</text>
</comment>
<dbReference type="Proteomes" id="UP001306508">
    <property type="component" value="Unassembled WGS sequence"/>
</dbReference>
<keyword evidence="3 9" id="KW-0575">Peroxidase</keyword>
<dbReference type="InterPro" id="IPR000866">
    <property type="entry name" value="AhpC/TSA"/>
</dbReference>
<evidence type="ECO:0000313" key="13">
    <source>
        <dbReference type="EMBL" id="KAK5778794.1"/>
    </source>
</evidence>